<dbReference type="EMBL" id="PVQB02000167">
    <property type="protein sequence ID" value="KAF4341964.1"/>
    <property type="molecule type" value="Genomic_DNA"/>
</dbReference>
<dbReference type="GO" id="GO:0016787">
    <property type="term" value="F:hydrolase activity"/>
    <property type="evidence" value="ECO:0007669"/>
    <property type="project" value="UniProtKB-KW"/>
</dbReference>
<comment type="caution">
    <text evidence="1">The sequence shown here is derived from an EMBL/GenBank/DDBJ whole genome shotgun (WGS) entry which is preliminary data.</text>
</comment>
<name>A0A9P5ANR2_9HYPO</name>
<reference evidence="1" key="1">
    <citation type="journal article" date="2017" name="Mycologia">
        <title>Fusarium algeriense, sp. nov., a novel toxigenic crown rot pathogen of durum wheat from Algeria is nested in the Fusarium burgessii species complex.</title>
        <authorList>
            <person name="Laraba I."/>
            <person name="Keddad A."/>
            <person name="Boureghda H."/>
            <person name="Abdallah N."/>
            <person name="Vaughan M.M."/>
            <person name="Proctor R.H."/>
            <person name="Busman M."/>
            <person name="O'Donnell K."/>
        </authorList>
    </citation>
    <scope>NUCLEOTIDE SEQUENCE</scope>
    <source>
        <strain evidence="1">NRRL 25174</strain>
    </source>
</reference>
<dbReference type="AlphaFoldDB" id="A0A9P5ANR2"/>
<organism evidence="1 2">
    <name type="scientific">Fusarium beomiforme</name>
    <dbReference type="NCBI Taxonomy" id="44412"/>
    <lineage>
        <taxon>Eukaryota</taxon>
        <taxon>Fungi</taxon>
        <taxon>Dikarya</taxon>
        <taxon>Ascomycota</taxon>
        <taxon>Pezizomycotina</taxon>
        <taxon>Sordariomycetes</taxon>
        <taxon>Hypocreomycetidae</taxon>
        <taxon>Hypocreales</taxon>
        <taxon>Nectriaceae</taxon>
        <taxon>Fusarium</taxon>
        <taxon>Fusarium burgessii species complex</taxon>
    </lineage>
</organism>
<dbReference type="SUPFAM" id="SSF53474">
    <property type="entry name" value="alpha/beta-Hydrolases"/>
    <property type="match status" value="1"/>
</dbReference>
<dbReference type="Gene3D" id="3.40.50.1820">
    <property type="entry name" value="alpha/beta hydrolase"/>
    <property type="match status" value="1"/>
</dbReference>
<dbReference type="Proteomes" id="UP000730481">
    <property type="component" value="Unassembled WGS sequence"/>
</dbReference>
<keyword evidence="1" id="KW-0378">Hydrolase</keyword>
<proteinExistence type="predicted"/>
<evidence type="ECO:0000313" key="2">
    <source>
        <dbReference type="Proteomes" id="UP000730481"/>
    </source>
</evidence>
<accession>A0A9P5ANR2</accession>
<dbReference type="PANTHER" id="PTHR43329">
    <property type="entry name" value="EPOXIDE HYDROLASE"/>
    <property type="match status" value="1"/>
</dbReference>
<sequence>MKDLSAAGYGAIAPDYLGYGNSDMPIKVKAYNLKTIGGRMMEVLHNEGVNTVVGVGHDLGTKVPSRTNVWYPDRFETCSSLFWCNLATCSSATLTFSNSYDTAKLAAEHEDKKTWMATYSKPNATGASMNYYKTLLRGVQAKDEEVLIDEDRMVKVPVLAIAGSRDLVTRAEQMGMITKAFAQAGYTDRVLNA</sequence>
<dbReference type="OrthoDB" id="284184at2759"/>
<reference evidence="1" key="2">
    <citation type="submission" date="2020-02" db="EMBL/GenBank/DDBJ databases">
        <title>Identification and distribution of gene clusters putatively required for synthesis of sphingolipid metabolism inhibitors in phylogenetically diverse species of the filamentous fungus Fusarium.</title>
        <authorList>
            <person name="Kim H.-S."/>
            <person name="Busman M."/>
            <person name="Brown D.W."/>
            <person name="Divon H."/>
            <person name="Uhlig S."/>
            <person name="Proctor R.H."/>
        </authorList>
    </citation>
    <scope>NUCLEOTIDE SEQUENCE</scope>
    <source>
        <strain evidence="1">NRRL 25174</strain>
    </source>
</reference>
<gene>
    <name evidence="1" type="ORF">FBEOM_4130</name>
</gene>
<protein>
    <submittedName>
        <fullName evidence="1">Epoxide hydrolase 2</fullName>
    </submittedName>
</protein>
<evidence type="ECO:0000313" key="1">
    <source>
        <dbReference type="EMBL" id="KAF4341964.1"/>
    </source>
</evidence>
<keyword evidence="2" id="KW-1185">Reference proteome</keyword>
<dbReference type="InterPro" id="IPR029058">
    <property type="entry name" value="AB_hydrolase_fold"/>
</dbReference>